<evidence type="ECO:0000256" key="2">
    <source>
        <dbReference type="ARBA" id="ARBA00023242"/>
    </source>
</evidence>
<dbReference type="EMBL" id="ABJB011070147">
    <property type="status" value="NOT_ANNOTATED_CDS"/>
    <property type="molecule type" value="Genomic_DNA"/>
</dbReference>
<evidence type="ECO:0000256" key="3">
    <source>
        <dbReference type="SAM" id="MobiDB-lite"/>
    </source>
</evidence>
<name>B7Q176_IXOSC</name>
<dbReference type="SMART" id="SM00086">
    <property type="entry name" value="PAC"/>
    <property type="match status" value="1"/>
</dbReference>
<dbReference type="Pfam" id="PF14598">
    <property type="entry name" value="PAS_11"/>
    <property type="match status" value="1"/>
</dbReference>
<dbReference type="Proteomes" id="UP000001555">
    <property type="component" value="Unassembled WGS sequence"/>
</dbReference>
<dbReference type="SUPFAM" id="SSF55785">
    <property type="entry name" value="PYP-like sensor domain (PAS domain)"/>
    <property type="match status" value="1"/>
</dbReference>
<evidence type="ECO:0000313" key="6">
    <source>
        <dbReference type="Proteomes" id="UP000001555"/>
    </source>
</evidence>
<dbReference type="EnsemblMetazoa" id="ISCW010173-RA">
    <property type="protein sequence ID" value="ISCW010173-PA"/>
    <property type="gene ID" value="ISCW010173"/>
</dbReference>
<dbReference type="VEuPathDB" id="VectorBase:ISCI010173"/>
<reference evidence="4 6" key="1">
    <citation type="submission" date="2008-03" db="EMBL/GenBank/DDBJ databases">
        <title>Annotation of Ixodes scapularis.</title>
        <authorList>
            <consortium name="Ixodes scapularis Genome Project Consortium"/>
            <person name="Caler E."/>
            <person name="Hannick L.I."/>
            <person name="Bidwell S."/>
            <person name="Joardar V."/>
            <person name="Thiagarajan M."/>
            <person name="Amedeo P."/>
            <person name="Galinsky K.J."/>
            <person name="Schobel S."/>
            <person name="Inman J."/>
            <person name="Hostetler J."/>
            <person name="Miller J."/>
            <person name="Hammond M."/>
            <person name="Megy K."/>
            <person name="Lawson D."/>
            <person name="Kodira C."/>
            <person name="Sutton G."/>
            <person name="Meyer J."/>
            <person name="Hill C.A."/>
            <person name="Birren B."/>
            <person name="Nene V."/>
            <person name="Collins F."/>
            <person name="Alarcon-Chaidez F."/>
            <person name="Wikel S."/>
            <person name="Strausberg R."/>
        </authorList>
    </citation>
    <scope>NUCLEOTIDE SEQUENCE [LARGE SCALE GENOMIC DNA]</scope>
    <source>
        <strain evidence="6">Wikel</strain>
        <strain evidence="4">Wikel colony</strain>
    </source>
</reference>
<protein>
    <submittedName>
        <fullName evidence="4 5">Circadian locomoter output cycles kaput protein, putative</fullName>
    </submittedName>
</protein>
<dbReference type="EMBL" id="DS836009">
    <property type="protein sequence ID" value="EEC12598.1"/>
    <property type="molecule type" value="Genomic_DNA"/>
</dbReference>
<organism>
    <name type="scientific">Ixodes scapularis</name>
    <name type="common">Black-legged tick</name>
    <name type="synonym">Deer tick</name>
    <dbReference type="NCBI Taxonomy" id="6945"/>
    <lineage>
        <taxon>Eukaryota</taxon>
        <taxon>Metazoa</taxon>
        <taxon>Ecdysozoa</taxon>
        <taxon>Arthropoda</taxon>
        <taxon>Chelicerata</taxon>
        <taxon>Arachnida</taxon>
        <taxon>Acari</taxon>
        <taxon>Parasitiformes</taxon>
        <taxon>Ixodida</taxon>
        <taxon>Ixodoidea</taxon>
        <taxon>Ixodidae</taxon>
        <taxon>Ixodinae</taxon>
        <taxon>Ixodes</taxon>
    </lineage>
</organism>
<sequence>MQTGEGTSCYYRFLTKGQQWIWLQTRYYITYHQWSSKPEFVVCTHTVMSYDEDLSHGKSSACPVAPCSQSTAPPRMSYQGSRVSSAPSVSSRDSLSPNLSEKSSCAGACFPLLHFSGSLLGKE</sequence>
<dbReference type="EMBL" id="ABJB010279921">
    <property type="status" value="NOT_ANNOTATED_CDS"/>
    <property type="molecule type" value="Genomic_DNA"/>
</dbReference>
<dbReference type="PaxDb" id="6945-B7Q176"/>
<feature type="region of interest" description="Disordered" evidence="3">
    <location>
        <begin position="54"/>
        <end position="104"/>
    </location>
</feature>
<dbReference type="AlphaFoldDB" id="B7Q176"/>
<dbReference type="InterPro" id="IPR001610">
    <property type="entry name" value="PAC"/>
</dbReference>
<dbReference type="InterPro" id="IPR000014">
    <property type="entry name" value="PAS"/>
</dbReference>
<evidence type="ECO:0000313" key="4">
    <source>
        <dbReference type="EMBL" id="EEC12598.1"/>
    </source>
</evidence>
<keyword evidence="6" id="KW-1185">Reference proteome</keyword>
<dbReference type="InterPro" id="IPR035965">
    <property type="entry name" value="PAS-like_dom_sf"/>
</dbReference>
<dbReference type="GO" id="GO:0000981">
    <property type="term" value="F:DNA-binding transcription factor activity, RNA polymerase II-specific"/>
    <property type="evidence" value="ECO:0007669"/>
    <property type="project" value="InterPro"/>
</dbReference>
<evidence type="ECO:0000256" key="1">
    <source>
        <dbReference type="ARBA" id="ARBA00023108"/>
    </source>
</evidence>
<dbReference type="HOGENOM" id="CLU_2017762_0_0_1"/>
<dbReference type="GO" id="GO:0032922">
    <property type="term" value="P:circadian regulation of gene expression"/>
    <property type="evidence" value="ECO:0007669"/>
    <property type="project" value="InterPro"/>
</dbReference>
<gene>
    <name evidence="4" type="ORF">IscW_ISCW010173</name>
</gene>
<reference evidence="5" key="2">
    <citation type="submission" date="2020-05" db="UniProtKB">
        <authorList>
            <consortium name="EnsemblMetazoa"/>
        </authorList>
    </citation>
    <scope>IDENTIFICATION</scope>
    <source>
        <strain evidence="5">wikel</strain>
    </source>
</reference>
<keyword evidence="1" id="KW-0090">Biological rhythms</keyword>
<dbReference type="PANTHER" id="PTHR46055">
    <property type="entry name" value="CIRCADIAN LOCOMOTER OUTPUT CYCLES PROTEIN KAPUT"/>
    <property type="match status" value="1"/>
</dbReference>
<evidence type="ECO:0000313" key="5">
    <source>
        <dbReference type="EnsemblMetazoa" id="ISCW010173-PA"/>
    </source>
</evidence>
<keyword evidence="2" id="KW-0539">Nucleus</keyword>
<dbReference type="InParanoid" id="B7Q176"/>
<feature type="compositionally biased region" description="Low complexity" evidence="3">
    <location>
        <begin position="81"/>
        <end position="100"/>
    </location>
</feature>
<accession>B7Q176</accession>
<dbReference type="PANTHER" id="PTHR46055:SF3">
    <property type="entry name" value="CIRCADIAN LOCOMOTER OUTPUT CYCLES PROTEIN KAPUT"/>
    <property type="match status" value="1"/>
</dbReference>
<dbReference type="Gene3D" id="3.30.450.20">
    <property type="entry name" value="PAS domain"/>
    <property type="match status" value="1"/>
</dbReference>
<dbReference type="InterPro" id="IPR047230">
    <property type="entry name" value="CLOCK-like"/>
</dbReference>
<dbReference type="CDD" id="cd00130">
    <property type="entry name" value="PAS"/>
    <property type="match status" value="1"/>
</dbReference>
<dbReference type="STRING" id="6945.B7Q176"/>
<proteinExistence type="predicted"/>
<dbReference type="VEuPathDB" id="VectorBase:ISCW010173"/>